<dbReference type="AlphaFoldDB" id="A0A7R9P8Q4"/>
<evidence type="ECO:0000259" key="3">
    <source>
        <dbReference type="Pfam" id="PF14160"/>
    </source>
</evidence>
<feature type="region of interest" description="Disordered" evidence="2">
    <location>
        <begin position="309"/>
        <end position="334"/>
    </location>
</feature>
<feature type="compositionally biased region" description="Polar residues" evidence="2">
    <location>
        <begin position="237"/>
        <end position="252"/>
    </location>
</feature>
<reference evidence="4" key="1">
    <citation type="submission" date="2020-11" db="EMBL/GenBank/DDBJ databases">
        <authorList>
            <person name="Tran Van P."/>
        </authorList>
    </citation>
    <scope>NUCLEOTIDE SEQUENCE</scope>
</reference>
<evidence type="ECO:0000313" key="4">
    <source>
        <dbReference type="EMBL" id="CAD7573945.1"/>
    </source>
</evidence>
<evidence type="ECO:0000256" key="1">
    <source>
        <dbReference type="ARBA" id="ARBA00010576"/>
    </source>
</evidence>
<accession>A0A7R9P8Q4</accession>
<feature type="compositionally biased region" description="Basic and acidic residues" evidence="2">
    <location>
        <begin position="495"/>
        <end position="510"/>
    </location>
</feature>
<feature type="compositionally biased region" description="Basic and acidic residues" evidence="2">
    <location>
        <begin position="390"/>
        <end position="410"/>
    </location>
</feature>
<feature type="compositionally biased region" description="Pro residues" evidence="2">
    <location>
        <begin position="205"/>
        <end position="229"/>
    </location>
</feature>
<organism evidence="4">
    <name type="scientific">Timema californicum</name>
    <name type="common">California timema</name>
    <name type="synonym">Walking stick</name>
    <dbReference type="NCBI Taxonomy" id="61474"/>
    <lineage>
        <taxon>Eukaryota</taxon>
        <taxon>Metazoa</taxon>
        <taxon>Ecdysozoa</taxon>
        <taxon>Arthropoda</taxon>
        <taxon>Hexapoda</taxon>
        <taxon>Insecta</taxon>
        <taxon>Pterygota</taxon>
        <taxon>Neoptera</taxon>
        <taxon>Polyneoptera</taxon>
        <taxon>Phasmatodea</taxon>
        <taxon>Timematodea</taxon>
        <taxon>Timematoidea</taxon>
        <taxon>Timematidae</taxon>
        <taxon>Timema</taxon>
    </lineage>
</organism>
<feature type="compositionally biased region" description="Low complexity" evidence="2">
    <location>
        <begin position="309"/>
        <end position="328"/>
    </location>
</feature>
<dbReference type="Pfam" id="PF14160">
    <property type="entry name" value="FAM110_C"/>
    <property type="match status" value="1"/>
</dbReference>
<comment type="similarity">
    <text evidence="1">Belongs to the FAM110 family.</text>
</comment>
<feature type="region of interest" description="Disordered" evidence="2">
    <location>
        <begin position="390"/>
        <end position="440"/>
    </location>
</feature>
<dbReference type="PANTHER" id="PTHR14758">
    <property type="entry name" value="AGAP005440-PA"/>
    <property type="match status" value="1"/>
</dbReference>
<proteinExistence type="inferred from homology"/>
<dbReference type="InterPro" id="IPR025741">
    <property type="entry name" value="FAM110_C"/>
</dbReference>
<feature type="compositionally biased region" description="Pro residues" evidence="2">
    <location>
        <begin position="517"/>
        <end position="526"/>
    </location>
</feature>
<dbReference type="InterPro" id="IPR025740">
    <property type="entry name" value="FAM110"/>
</dbReference>
<gene>
    <name evidence="4" type="ORF">TCMB3V08_LOCUS6566</name>
</gene>
<dbReference type="PANTHER" id="PTHR14758:SF1">
    <property type="entry name" value="CENTROSOME-ASSOCIATED FAM110 C-TERMINAL DOMAIN-CONTAINING PROTEIN"/>
    <property type="match status" value="1"/>
</dbReference>
<feature type="region of interest" description="Disordered" evidence="2">
    <location>
        <begin position="204"/>
        <end position="252"/>
    </location>
</feature>
<feature type="region of interest" description="Disordered" evidence="2">
    <location>
        <begin position="475"/>
        <end position="526"/>
    </location>
</feature>
<feature type="domain" description="Centrosome-associated FAM110 C-terminal" evidence="3">
    <location>
        <begin position="527"/>
        <end position="619"/>
    </location>
</feature>
<feature type="compositionally biased region" description="Polar residues" evidence="2">
    <location>
        <begin position="411"/>
        <end position="424"/>
    </location>
</feature>
<sequence>MQVVEAVPGCVGLISEYMQVVKAVPGCVCLISEYMQVVEAVPGCVGLISEYMQVVEAVPGCVGLIKSKAFYVKSETVLDRKQELKNSGHLQVTSEPGVLYLRAPLNKSSAPWNYNSSNQQDKCLLWLNGKTYQKTALELHQFTSTCKENSLGAWGGAPNEKNGKLRTFQVFQKALAILSHPSSVAVAMNSESNSEDLQQHVLLLSPPPRPTTWSLPPTPQSAPPLPPKSPRLVSAAQRRSGSHHSAGSDQLQTKLRRLLSADSKENIFFADTEQRYLRLWDNEDDNVKTPGSKSWSGCSIHKSLPDLHASPTTSLSSSANSSEAPYEARSVSSGRCWGRSSGYIPRDAMSTASAHTHKNQSECTALHAQHAQPVVPQPCTAQDCIRRKDSGITSRSHDSNSSGRCKDTTASHDSNSSGRQSQTVGRRPSSGSGGSRHQPICGGATKLFMLVISGGAEKCDSPGGRRANLKDIESASSYSDSGAEDVSSPPLTRAGEGRRPILRSKSDISHRYSRGAPPVPVRPQPPRSTAQLELFFEQMGLDAHDYRCLSTPVSGSSSPVYFSSVSSVDSAVVWAPWGPESGGSLGGVTTTNTHRTIEQLSIVERNARIIKWLCNCRKAQLVARQPS</sequence>
<name>A0A7R9P8Q4_TIMCA</name>
<protein>
    <submittedName>
        <fullName evidence="4">(California timema) hypothetical protein</fullName>
    </submittedName>
</protein>
<evidence type="ECO:0000256" key="2">
    <source>
        <dbReference type="SAM" id="MobiDB-lite"/>
    </source>
</evidence>
<dbReference type="EMBL" id="OE181972">
    <property type="protein sequence ID" value="CAD7573945.1"/>
    <property type="molecule type" value="Genomic_DNA"/>
</dbReference>